<evidence type="ECO:0000256" key="1">
    <source>
        <dbReference type="SAM" id="Phobius"/>
    </source>
</evidence>
<feature type="transmembrane region" description="Helical" evidence="1">
    <location>
        <begin position="75"/>
        <end position="95"/>
    </location>
</feature>
<gene>
    <name evidence="2" type="ORF">B5V00_06085</name>
</gene>
<dbReference type="Pfam" id="PF04246">
    <property type="entry name" value="RseC_MucC"/>
    <property type="match status" value="1"/>
</dbReference>
<dbReference type="OrthoDB" id="5402011at2"/>
<dbReference type="InterPro" id="IPR007359">
    <property type="entry name" value="SigmaE_reg_RseC_MucC"/>
</dbReference>
<accession>A0A1X0Y8V0</accession>
<dbReference type="RefSeq" id="WP_085009879.1">
    <property type="nucleotide sequence ID" value="NZ_NAAD01000005.1"/>
</dbReference>
<evidence type="ECO:0000313" key="2">
    <source>
        <dbReference type="EMBL" id="ORJ61605.1"/>
    </source>
</evidence>
<dbReference type="Proteomes" id="UP000193136">
    <property type="component" value="Unassembled WGS sequence"/>
</dbReference>
<feature type="transmembrane region" description="Helical" evidence="1">
    <location>
        <begin position="107"/>
        <end position="127"/>
    </location>
</feature>
<dbReference type="PIRSF" id="PIRSF004923">
    <property type="entry name" value="RseC"/>
    <property type="match status" value="1"/>
</dbReference>
<keyword evidence="1" id="KW-0472">Membrane</keyword>
<reference evidence="2 3" key="1">
    <citation type="submission" date="2017-03" db="EMBL/GenBank/DDBJ databases">
        <title>Genome sequence of Geothermobacter sp. EPR-M, Deep-Sea Iron Reducer.</title>
        <authorList>
            <person name="Tully B."/>
            <person name="Savalia P."/>
            <person name="Abuyen K."/>
            <person name="Baughan C."/>
            <person name="Romero E."/>
            <person name="Ronkowski C."/>
            <person name="Torres B."/>
            <person name="Tremblay J."/>
            <person name="Trujillo A."/>
            <person name="Tyler M."/>
            <person name="Perez-Rodriguez I."/>
            <person name="Amend J."/>
        </authorList>
    </citation>
    <scope>NUCLEOTIDE SEQUENCE [LARGE SCALE GENOMIC DNA]</scope>
    <source>
        <strain evidence="2 3">EPR-M</strain>
    </source>
</reference>
<dbReference type="PANTHER" id="PTHR35867:SF1">
    <property type="entry name" value="PROTEIN RSEC"/>
    <property type="match status" value="1"/>
</dbReference>
<organism evidence="2 3">
    <name type="scientific">Geothermobacter hydrogeniphilus</name>
    <dbReference type="NCBI Taxonomy" id="1969733"/>
    <lineage>
        <taxon>Bacteria</taxon>
        <taxon>Pseudomonadati</taxon>
        <taxon>Thermodesulfobacteriota</taxon>
        <taxon>Desulfuromonadia</taxon>
        <taxon>Desulfuromonadales</taxon>
        <taxon>Geothermobacteraceae</taxon>
        <taxon>Geothermobacter</taxon>
    </lineage>
</organism>
<name>A0A1X0Y8V0_9BACT</name>
<evidence type="ECO:0000313" key="3">
    <source>
        <dbReference type="Proteomes" id="UP000193136"/>
    </source>
</evidence>
<dbReference type="PANTHER" id="PTHR35867">
    <property type="entry name" value="PROTEIN RSEC"/>
    <property type="match status" value="1"/>
</dbReference>
<dbReference type="AlphaFoldDB" id="A0A1X0Y8V0"/>
<dbReference type="EMBL" id="NAAD01000005">
    <property type="protein sequence ID" value="ORJ61605.1"/>
    <property type="molecule type" value="Genomic_DNA"/>
</dbReference>
<keyword evidence="1" id="KW-1133">Transmembrane helix</keyword>
<protein>
    <recommendedName>
        <fullName evidence="4">Positive regulator of sigma(E), RseC/MucC</fullName>
    </recommendedName>
</protein>
<dbReference type="InterPro" id="IPR026268">
    <property type="entry name" value="RseC"/>
</dbReference>
<proteinExistence type="predicted"/>
<keyword evidence="3" id="KW-1185">Reference proteome</keyword>
<evidence type="ECO:0008006" key="4">
    <source>
        <dbReference type="Google" id="ProtNLM"/>
    </source>
</evidence>
<sequence length="152" mass="16350">MMEETGTVVELRPGGTAMVLCRKGSACGHCSAADKCEMGRDSGERLVETRNQVGADVGDQVRISISSRTFLKSSFLVYIVPLIVLVIGAVLGGQVSAWIGKDLDPNLLSAAFGIAGLVISLLVIRGYNRKLERERYLPRIVAILGSEQDYGH</sequence>
<keyword evidence="1" id="KW-0812">Transmembrane</keyword>
<comment type="caution">
    <text evidence="2">The sequence shown here is derived from an EMBL/GenBank/DDBJ whole genome shotgun (WGS) entry which is preliminary data.</text>
</comment>
<dbReference type="STRING" id="1969733.B5V00_06085"/>